<accession>A0A4Y9A973</accession>
<dbReference type="EMBL" id="SRHY01000022">
    <property type="protein sequence ID" value="TFJ92416.1"/>
    <property type="molecule type" value="Genomic_DNA"/>
</dbReference>
<name>A0A4Y9A973_9BACI</name>
<dbReference type="AlphaFoldDB" id="A0A4Y9A973"/>
<gene>
    <name evidence="1" type="ORF">E4U82_12255</name>
</gene>
<dbReference type="Proteomes" id="UP000298484">
    <property type="component" value="Unassembled WGS sequence"/>
</dbReference>
<dbReference type="OrthoDB" id="2969687at2"/>
<dbReference type="RefSeq" id="WP_135110476.1">
    <property type="nucleotide sequence ID" value="NZ_SRHY01000022.1"/>
</dbReference>
<comment type="caution">
    <text evidence="1">The sequence shown here is derived from an EMBL/GenBank/DDBJ whole genome shotgun (WGS) entry which is preliminary data.</text>
</comment>
<evidence type="ECO:0000313" key="1">
    <source>
        <dbReference type="EMBL" id="TFJ92416.1"/>
    </source>
</evidence>
<sequence>MAKNTAGLSDKSKRNKACELISSLYAFLYNKINRLPGRNICEIMKGIINDGESVYEIDGKRYRFDHTEEPVTPVKENIKADPELRQKSLRPKQDIADGRVYATDEVMKMIEQDKA</sequence>
<evidence type="ECO:0000313" key="2">
    <source>
        <dbReference type="Proteomes" id="UP000298484"/>
    </source>
</evidence>
<reference evidence="1 2" key="1">
    <citation type="submission" date="2019-03" db="EMBL/GenBank/DDBJ databases">
        <title>Genome sequence of Lentibacillus salicampi ATCC BAA-719.</title>
        <authorList>
            <person name="Maclea K.S."/>
            <person name="Simoes Junior M."/>
        </authorList>
    </citation>
    <scope>NUCLEOTIDE SEQUENCE [LARGE SCALE GENOMIC DNA]</scope>
    <source>
        <strain evidence="1 2">ATCC BAA-719</strain>
    </source>
</reference>
<keyword evidence="2" id="KW-1185">Reference proteome</keyword>
<organism evidence="1 2">
    <name type="scientific">Lentibacillus salicampi</name>
    <dbReference type="NCBI Taxonomy" id="175306"/>
    <lineage>
        <taxon>Bacteria</taxon>
        <taxon>Bacillati</taxon>
        <taxon>Bacillota</taxon>
        <taxon>Bacilli</taxon>
        <taxon>Bacillales</taxon>
        <taxon>Bacillaceae</taxon>
        <taxon>Lentibacillus</taxon>
    </lineage>
</organism>
<proteinExistence type="predicted"/>
<protein>
    <submittedName>
        <fullName evidence="1">Uncharacterized protein</fullName>
    </submittedName>
</protein>